<feature type="transmembrane region" description="Helical" evidence="11">
    <location>
        <begin position="237"/>
        <end position="261"/>
    </location>
</feature>
<protein>
    <submittedName>
        <fullName evidence="13">Corazonin receptor alpha</fullName>
    </submittedName>
</protein>
<evidence type="ECO:0000259" key="12">
    <source>
        <dbReference type="PROSITE" id="PS50262"/>
    </source>
</evidence>
<keyword evidence="5 11" id="KW-1133">Transmembrane helix</keyword>
<evidence type="ECO:0000256" key="2">
    <source>
        <dbReference type="ARBA" id="ARBA00010663"/>
    </source>
</evidence>
<dbReference type="RefSeq" id="XP_073977822.1">
    <property type="nucleotide sequence ID" value="XM_074121721.1"/>
</dbReference>
<evidence type="ECO:0000256" key="5">
    <source>
        <dbReference type="ARBA" id="ARBA00022989"/>
    </source>
</evidence>
<dbReference type="InterPro" id="IPR000276">
    <property type="entry name" value="GPCR_Rhodpsn"/>
</dbReference>
<dbReference type="PANTHER" id="PTHR24230">
    <property type="entry name" value="G-PROTEIN COUPLED RECEPTOR"/>
    <property type="match status" value="1"/>
</dbReference>
<evidence type="ECO:0000256" key="9">
    <source>
        <dbReference type="ARBA" id="ARBA00023224"/>
    </source>
</evidence>
<dbReference type="EMBL" id="KU052880">
    <property type="protein sequence ID" value="AND99324.1"/>
    <property type="molecule type" value="mRNA"/>
</dbReference>
<dbReference type="PRINTS" id="PR00237">
    <property type="entry name" value="GPCRRHODOPSN"/>
</dbReference>
<dbReference type="RefSeq" id="XP_073977820.1">
    <property type="nucleotide sequence ID" value="XM_074121719.1"/>
</dbReference>
<evidence type="ECO:0000256" key="7">
    <source>
        <dbReference type="ARBA" id="ARBA00023136"/>
    </source>
</evidence>
<feature type="transmembrane region" description="Helical" evidence="11">
    <location>
        <begin position="299"/>
        <end position="325"/>
    </location>
</feature>
<proteinExistence type="evidence at transcript level"/>
<dbReference type="PROSITE" id="PS00237">
    <property type="entry name" value="G_PROTEIN_RECEP_F1_1"/>
    <property type="match status" value="1"/>
</dbReference>
<feature type="transmembrane region" description="Helical" evidence="11">
    <location>
        <begin position="100"/>
        <end position="130"/>
    </location>
</feature>
<dbReference type="FunFam" id="1.20.1070.10:FF:000319">
    <property type="entry name" value="Drm corazonin receptor"/>
    <property type="match status" value="1"/>
</dbReference>
<keyword evidence="3" id="KW-1003">Cell membrane</keyword>
<dbReference type="RefSeq" id="XP_073977823.1">
    <property type="nucleotide sequence ID" value="XM_074121722.1"/>
</dbReference>
<reference evidence="13" key="1">
    <citation type="submission" date="2015-11" db="EMBL/GenBank/DDBJ databases">
        <title>Isolation and Characterization of the Corazonin Receptor and Possible Physiological Roles of Corazonin in the Kissing Bug, Rhodnius prolixus.</title>
        <authorList>
            <person name="Hamoudi Z."/>
            <person name="Lange A.B."/>
            <person name="Orchard I."/>
        </authorList>
    </citation>
    <scope>NUCLEOTIDE SEQUENCE</scope>
</reference>
<dbReference type="AlphaFoldDB" id="A0A172QNN0"/>
<name>A0A172QNN0_RHOPR</name>
<sequence>MQTLFPNISDETTLRQLQDHLINSDDGHRFILPLELCDLWNITVSSSSRIQCLEHAPQLTSSARTRAIVLGVMAVISFIGNVLTIISIRSSRRRRRNQNWSAVYALILHLSVSDLLVTIFCIAGEALWSYTVAWTADNVTCKLFKFSEMFALYLSTFILVLIGLDRFVAVRYPIKAISTAKRCGRFVAGAWFLSFLLSLPQVFIFHLSKGPFYEEFYQCVTYGFYTEPWQEQLYTTFSFVCMFMLPLLILIISYVSTIITISQSDKMFRDESNNTSATRKLDINRRRLIHRAKMKSFRISLVIVVTFIVWWTPYYTMMIIFMFLNPDKHLSEELQKGIFFFGMSNSLVNPLIYGAFHLWRPSKKTGSARSGREHATYSLLKRTRTWHTPGGRDYLCLNRTNGDSKQFQQISVLLPNNKDPITITNKVSKLGLSRSMYRIAS</sequence>
<keyword evidence="9 10" id="KW-0807">Transducer</keyword>
<evidence type="ECO:0000256" key="6">
    <source>
        <dbReference type="ARBA" id="ARBA00023040"/>
    </source>
</evidence>
<feature type="transmembrane region" description="Helical" evidence="11">
    <location>
        <begin position="186"/>
        <end position="207"/>
    </location>
</feature>
<dbReference type="GeneID" id="141450866"/>
<evidence type="ECO:0000256" key="10">
    <source>
        <dbReference type="RuleBase" id="RU000688"/>
    </source>
</evidence>
<dbReference type="SUPFAM" id="SSF81321">
    <property type="entry name" value="Family A G protein-coupled receptor-like"/>
    <property type="match status" value="1"/>
</dbReference>
<comment type="similarity">
    <text evidence="2 10">Belongs to the G-protein coupled receptor 1 family.</text>
</comment>
<feature type="domain" description="G-protein coupled receptors family 1 profile" evidence="12">
    <location>
        <begin position="80"/>
        <end position="353"/>
    </location>
</feature>
<dbReference type="PROSITE" id="PS50262">
    <property type="entry name" value="G_PROTEIN_RECEP_F1_2"/>
    <property type="match status" value="1"/>
</dbReference>
<keyword evidence="8 10" id="KW-0675">Receptor</keyword>
<accession>A0A172QNN0</accession>
<feature type="transmembrane region" description="Helical" evidence="11">
    <location>
        <begin position="150"/>
        <end position="174"/>
    </location>
</feature>
<evidence type="ECO:0000313" key="13">
    <source>
        <dbReference type="EMBL" id="AND99324.1"/>
    </source>
</evidence>
<dbReference type="RefSeq" id="XP_073977821.1">
    <property type="nucleotide sequence ID" value="XM_074121720.1"/>
</dbReference>
<dbReference type="PANTHER" id="PTHR24230:SF163">
    <property type="entry name" value="CORAZONIN RECEPTOR, ISOFORM B"/>
    <property type="match status" value="1"/>
</dbReference>
<feature type="transmembrane region" description="Helical" evidence="11">
    <location>
        <begin position="67"/>
        <end position="88"/>
    </location>
</feature>
<keyword evidence="4 10" id="KW-0812">Transmembrane</keyword>
<dbReference type="InterPro" id="IPR017452">
    <property type="entry name" value="GPCR_Rhodpsn_7TM"/>
</dbReference>
<feature type="transmembrane region" description="Helical" evidence="11">
    <location>
        <begin position="337"/>
        <end position="359"/>
    </location>
</feature>
<comment type="subcellular location">
    <subcellularLocation>
        <location evidence="1">Cell membrane</location>
        <topology evidence="1">Multi-pass membrane protein</topology>
    </subcellularLocation>
</comment>
<keyword evidence="7 11" id="KW-0472">Membrane</keyword>
<dbReference type="VEuPathDB" id="VectorBase:RPRC000523"/>
<keyword evidence="6 10" id="KW-0297">G-protein coupled receptor</keyword>
<dbReference type="RefSeq" id="XP_073977819.1">
    <property type="nucleotide sequence ID" value="XM_074121718.1"/>
</dbReference>
<evidence type="ECO:0000256" key="1">
    <source>
        <dbReference type="ARBA" id="ARBA00004651"/>
    </source>
</evidence>
<evidence type="ECO:0000256" key="11">
    <source>
        <dbReference type="SAM" id="Phobius"/>
    </source>
</evidence>
<evidence type="ECO:0000256" key="4">
    <source>
        <dbReference type="ARBA" id="ARBA00022692"/>
    </source>
</evidence>
<dbReference type="GO" id="GO:0035237">
    <property type="term" value="F:corazonin receptor activity"/>
    <property type="evidence" value="ECO:0007669"/>
    <property type="project" value="TreeGrafter"/>
</dbReference>
<evidence type="ECO:0000256" key="8">
    <source>
        <dbReference type="ARBA" id="ARBA00023170"/>
    </source>
</evidence>
<dbReference type="Pfam" id="PF00001">
    <property type="entry name" value="7tm_1"/>
    <property type="match status" value="1"/>
</dbReference>
<evidence type="ECO:0000256" key="3">
    <source>
        <dbReference type="ARBA" id="ARBA00022475"/>
    </source>
</evidence>
<organism evidence="13">
    <name type="scientific">Rhodnius prolixus</name>
    <name type="common">Triatomid bug</name>
    <dbReference type="NCBI Taxonomy" id="13249"/>
    <lineage>
        <taxon>Eukaryota</taxon>
        <taxon>Metazoa</taxon>
        <taxon>Ecdysozoa</taxon>
        <taxon>Arthropoda</taxon>
        <taxon>Hexapoda</taxon>
        <taxon>Insecta</taxon>
        <taxon>Pterygota</taxon>
        <taxon>Neoptera</taxon>
        <taxon>Paraneoptera</taxon>
        <taxon>Hemiptera</taxon>
        <taxon>Heteroptera</taxon>
        <taxon>Panheteroptera</taxon>
        <taxon>Cimicomorpha</taxon>
        <taxon>Reduviidae</taxon>
        <taxon>Triatominae</taxon>
        <taxon>Rhodnius</taxon>
    </lineage>
</organism>
<dbReference type="GO" id="GO:0005886">
    <property type="term" value="C:plasma membrane"/>
    <property type="evidence" value="ECO:0007669"/>
    <property type="project" value="UniProtKB-SubCell"/>
</dbReference>
<dbReference type="Gene3D" id="1.20.1070.10">
    <property type="entry name" value="Rhodopsin 7-helix transmembrane proteins"/>
    <property type="match status" value="1"/>
</dbReference>